<protein>
    <submittedName>
        <fullName evidence="4">Conjugal transfer protein</fullName>
    </submittedName>
</protein>
<dbReference type="AlphaFoldDB" id="A0A743YH95"/>
<dbReference type="Pfam" id="PF03389">
    <property type="entry name" value="MobA_MobL"/>
    <property type="match status" value="1"/>
</dbReference>
<comment type="caution">
    <text evidence="4">The sequence shown here is derived from an EMBL/GenBank/DDBJ whole genome shotgun (WGS) entry which is preliminary data.</text>
</comment>
<organism evidence="4">
    <name type="scientific">Salmonella enterica</name>
    <name type="common">Salmonella choleraesuis</name>
    <dbReference type="NCBI Taxonomy" id="28901"/>
    <lineage>
        <taxon>Bacteria</taxon>
        <taxon>Pseudomonadati</taxon>
        <taxon>Pseudomonadota</taxon>
        <taxon>Gammaproteobacteria</taxon>
        <taxon>Enterobacterales</taxon>
        <taxon>Enterobacteriaceae</taxon>
        <taxon>Salmonella</taxon>
    </lineage>
</organism>
<feature type="non-terminal residue" evidence="4">
    <location>
        <position position="97"/>
    </location>
</feature>
<gene>
    <name evidence="4" type="ORF">G9E77_000001</name>
</gene>
<dbReference type="InterPro" id="IPR005053">
    <property type="entry name" value="MobA_MobL"/>
</dbReference>
<keyword evidence="2" id="KW-0184">Conjugation</keyword>
<dbReference type="EMBL" id="DAAUQE010000001">
    <property type="protein sequence ID" value="HAF2367129.1"/>
    <property type="molecule type" value="Genomic_DNA"/>
</dbReference>
<reference evidence="4" key="1">
    <citation type="journal article" date="2018" name="Genome Biol.">
        <title>SKESA: strategic k-mer extension for scrupulous assemblies.</title>
        <authorList>
            <person name="Souvorov A."/>
            <person name="Agarwala R."/>
            <person name="Lipman D.J."/>
        </authorList>
    </citation>
    <scope>NUCLEOTIDE SEQUENCE</scope>
    <source>
        <strain evidence="4">MA.NL_P13</strain>
    </source>
</reference>
<evidence type="ECO:0000313" key="4">
    <source>
        <dbReference type="EMBL" id="HAF2367129.1"/>
    </source>
</evidence>
<name>A0A743YH95_SALER</name>
<evidence type="ECO:0000256" key="2">
    <source>
        <dbReference type="ARBA" id="ARBA00022971"/>
    </source>
</evidence>
<evidence type="ECO:0000259" key="3">
    <source>
        <dbReference type="Pfam" id="PF03389"/>
    </source>
</evidence>
<feature type="domain" description="MobA/MobL protein" evidence="3">
    <location>
        <begin position="19"/>
        <end position="97"/>
    </location>
</feature>
<evidence type="ECO:0000256" key="1">
    <source>
        <dbReference type="ARBA" id="ARBA00010873"/>
    </source>
</evidence>
<sequence length="97" mass="11004">MAIFHLDFKIVKRSEGMTSVAKAAYHARTRITDDRIGETFDFSHRTDLHGHIILAPVSTPAHIIESSSALWNEVERVERQNNGQTARYFDVAIPVEL</sequence>
<accession>A0A743YH95</accession>
<proteinExistence type="inferred from homology"/>
<comment type="similarity">
    <text evidence="1">Belongs to the MobA/MobL family.</text>
</comment>
<reference evidence="4" key="2">
    <citation type="submission" date="2020-02" db="EMBL/GenBank/DDBJ databases">
        <authorList>
            <consortium name="NCBI Pathogen Detection Project"/>
        </authorList>
    </citation>
    <scope>NUCLEOTIDE SEQUENCE</scope>
    <source>
        <strain evidence="4">MA.NL_P13</strain>
    </source>
</reference>
<dbReference type="Gene3D" id="3.30.930.30">
    <property type="match status" value="1"/>
</dbReference>